<evidence type="ECO:0000313" key="1">
    <source>
        <dbReference type="EMBL" id="SME17707.1"/>
    </source>
</evidence>
<proteinExistence type="predicted"/>
<dbReference type="Proteomes" id="UP000194499">
    <property type="component" value="Unassembled WGS sequence"/>
</dbReference>
<protein>
    <submittedName>
        <fullName evidence="1">Uncharacterized protein</fullName>
    </submittedName>
</protein>
<accession>A0A1Y5ZYP1</accession>
<gene>
    <name evidence="1" type="ORF">BACERE00191_03623</name>
</gene>
<dbReference type="EMBL" id="FWZB01000040">
    <property type="protein sequence ID" value="SME17707.1"/>
    <property type="molecule type" value="Genomic_DNA"/>
</dbReference>
<dbReference type="AlphaFoldDB" id="A0A1Y5ZYP1"/>
<reference evidence="2" key="1">
    <citation type="submission" date="2017-04" db="EMBL/GenBank/DDBJ databases">
        <authorList>
            <person name="Criscuolo A."/>
        </authorList>
    </citation>
    <scope>NUCLEOTIDE SEQUENCE [LARGE SCALE GENOMIC DNA]</scope>
</reference>
<organism evidence="1 2">
    <name type="scientific">Bacillus pacificus</name>
    <dbReference type="NCBI Taxonomy" id="2026187"/>
    <lineage>
        <taxon>Bacteria</taxon>
        <taxon>Bacillati</taxon>
        <taxon>Bacillota</taxon>
        <taxon>Bacilli</taxon>
        <taxon>Bacillales</taxon>
        <taxon>Bacillaceae</taxon>
        <taxon>Bacillus</taxon>
        <taxon>Bacillus cereus group</taxon>
    </lineage>
</organism>
<sequence length="29" mass="3484">MSEYSFGIYMKYYFVLFIIENLSEGLKVV</sequence>
<name>A0A1Y5ZYP1_9BACI</name>
<evidence type="ECO:0000313" key="2">
    <source>
        <dbReference type="Proteomes" id="UP000194499"/>
    </source>
</evidence>